<evidence type="ECO:0000313" key="1">
    <source>
        <dbReference type="EMBL" id="KAI5650027.1"/>
    </source>
</evidence>
<accession>A0ACB9ZUX6</accession>
<keyword evidence="2" id="KW-1185">Reference proteome</keyword>
<gene>
    <name evidence="1" type="ORF">M9H77_36032</name>
</gene>
<organism evidence="1 2">
    <name type="scientific">Catharanthus roseus</name>
    <name type="common">Madagascar periwinkle</name>
    <name type="synonym">Vinca rosea</name>
    <dbReference type="NCBI Taxonomy" id="4058"/>
    <lineage>
        <taxon>Eukaryota</taxon>
        <taxon>Viridiplantae</taxon>
        <taxon>Streptophyta</taxon>
        <taxon>Embryophyta</taxon>
        <taxon>Tracheophyta</taxon>
        <taxon>Spermatophyta</taxon>
        <taxon>Magnoliopsida</taxon>
        <taxon>eudicotyledons</taxon>
        <taxon>Gunneridae</taxon>
        <taxon>Pentapetalae</taxon>
        <taxon>asterids</taxon>
        <taxon>lamiids</taxon>
        <taxon>Gentianales</taxon>
        <taxon>Apocynaceae</taxon>
        <taxon>Rauvolfioideae</taxon>
        <taxon>Vinceae</taxon>
        <taxon>Catharanthinae</taxon>
        <taxon>Catharanthus</taxon>
    </lineage>
</organism>
<proteinExistence type="predicted"/>
<name>A0ACB9ZUX6_CATRO</name>
<dbReference type="EMBL" id="CM044708">
    <property type="protein sequence ID" value="KAI5650027.1"/>
    <property type="molecule type" value="Genomic_DNA"/>
</dbReference>
<comment type="caution">
    <text evidence="1">The sequence shown here is derived from an EMBL/GenBank/DDBJ whole genome shotgun (WGS) entry which is preliminary data.</text>
</comment>
<reference evidence="2" key="1">
    <citation type="journal article" date="2023" name="Nat. Plants">
        <title>Single-cell RNA sequencing provides a high-resolution roadmap for understanding the multicellular compartmentation of specialized metabolism.</title>
        <authorList>
            <person name="Sun S."/>
            <person name="Shen X."/>
            <person name="Li Y."/>
            <person name="Li Y."/>
            <person name="Wang S."/>
            <person name="Li R."/>
            <person name="Zhang H."/>
            <person name="Shen G."/>
            <person name="Guo B."/>
            <person name="Wei J."/>
            <person name="Xu J."/>
            <person name="St-Pierre B."/>
            <person name="Chen S."/>
            <person name="Sun C."/>
        </authorList>
    </citation>
    <scope>NUCLEOTIDE SEQUENCE [LARGE SCALE GENOMIC DNA]</scope>
</reference>
<dbReference type="Proteomes" id="UP001060085">
    <property type="component" value="Linkage Group LG08"/>
</dbReference>
<evidence type="ECO:0000313" key="2">
    <source>
        <dbReference type="Proteomes" id="UP001060085"/>
    </source>
</evidence>
<sequence length="240" mass="26890">MRSICRGAFYIWILAPDYIQVRCGPIGIYVDIASCSAVGRLPSGESGGLETEVGPRTDLRYNKSLKFKHGVLVRVSPERHIPYSAIVDLVAGLWVSQVQFSFVHDIVSLVITIMRGHIDIVLRLFESSKEVTCSETCSLIEGFHALRSLVLYSIYIKYYFMLTIGECKDGDELMFLIFRVRISNLIVNTPIDVSKIAEAKYPDCDIYVENVILSGDLIALPFECYGVILGMDCCLNITLK</sequence>
<protein>
    <submittedName>
        <fullName evidence="1">Uncharacterized protein</fullName>
    </submittedName>
</protein>